<comment type="similarity">
    <text evidence="1">Belongs to the AB hydrolase superfamily.</text>
</comment>
<dbReference type="OrthoDB" id="8119704at2759"/>
<dbReference type="InterPro" id="IPR029058">
    <property type="entry name" value="AB_hydrolase_fold"/>
</dbReference>
<dbReference type="AlphaFoldDB" id="A0A9P4Q5G4"/>
<sequence length="307" mass="34423">MLAQRSLPRLRSSIAGRQCQSVSLIRTFSTTRLSNGIELAYDLHPPPSKDDNNNAPVVFIHGFFGSKMNNRSMSKIFARELNRPVYAIDLRNHGDSSHDDRHDYEVLADDVEGFLTSLSLKDSTLIGHSMGAKAAMAVALRNRVSIADLVSVDNSPVDASLKTDFVQYVQGMRKIEDAGITRQSEADAILKDYEESLPIRQFLLTNLIKDQEQGGKLKFRVPLKILSNALSAMGDFPYRDPDATRFEGPTMFVRGSKSPYVADEMLPLIGRFFPKFELVTLEGGHWIISEKPEEFRKAVIEFLQPTE</sequence>
<evidence type="ECO:0000313" key="5">
    <source>
        <dbReference type="Proteomes" id="UP000799441"/>
    </source>
</evidence>
<dbReference type="InterPro" id="IPR000073">
    <property type="entry name" value="AB_hydrolase_1"/>
</dbReference>
<dbReference type="Pfam" id="PF00561">
    <property type="entry name" value="Abhydrolase_1"/>
    <property type="match status" value="1"/>
</dbReference>
<dbReference type="PANTHER" id="PTHR46118:SF4">
    <property type="entry name" value="PROTEIN ABHD11"/>
    <property type="match status" value="1"/>
</dbReference>
<dbReference type="GO" id="GO:0005739">
    <property type="term" value="C:mitochondrion"/>
    <property type="evidence" value="ECO:0007669"/>
    <property type="project" value="TreeGrafter"/>
</dbReference>
<protein>
    <submittedName>
        <fullName evidence="4">Alpha/beta-hydrolase</fullName>
    </submittedName>
</protein>
<feature type="domain" description="AB hydrolase-1" evidence="3">
    <location>
        <begin position="56"/>
        <end position="292"/>
    </location>
</feature>
<evidence type="ECO:0000313" key="4">
    <source>
        <dbReference type="EMBL" id="KAF2719875.1"/>
    </source>
</evidence>
<dbReference type="FunFam" id="3.40.50.1820:FF:000039">
    <property type="entry name" value="Esterase ybfF"/>
    <property type="match status" value="1"/>
</dbReference>
<dbReference type="PANTHER" id="PTHR46118">
    <property type="entry name" value="PROTEIN ABHD11"/>
    <property type="match status" value="1"/>
</dbReference>
<gene>
    <name evidence="4" type="ORF">K431DRAFT_286356</name>
</gene>
<accession>A0A9P4Q5G4</accession>
<proteinExistence type="inferred from homology"/>
<evidence type="ECO:0000256" key="2">
    <source>
        <dbReference type="ARBA" id="ARBA00022801"/>
    </source>
</evidence>
<keyword evidence="5" id="KW-1185">Reference proteome</keyword>
<reference evidence="4" key="1">
    <citation type="journal article" date="2020" name="Stud. Mycol.">
        <title>101 Dothideomycetes genomes: a test case for predicting lifestyles and emergence of pathogens.</title>
        <authorList>
            <person name="Haridas S."/>
            <person name="Albert R."/>
            <person name="Binder M."/>
            <person name="Bloem J."/>
            <person name="Labutti K."/>
            <person name="Salamov A."/>
            <person name="Andreopoulos B."/>
            <person name="Baker S."/>
            <person name="Barry K."/>
            <person name="Bills G."/>
            <person name="Bluhm B."/>
            <person name="Cannon C."/>
            <person name="Castanera R."/>
            <person name="Culley D."/>
            <person name="Daum C."/>
            <person name="Ezra D."/>
            <person name="Gonzalez J."/>
            <person name="Henrissat B."/>
            <person name="Kuo A."/>
            <person name="Liang C."/>
            <person name="Lipzen A."/>
            <person name="Lutzoni F."/>
            <person name="Magnuson J."/>
            <person name="Mondo S."/>
            <person name="Nolan M."/>
            <person name="Ohm R."/>
            <person name="Pangilinan J."/>
            <person name="Park H.-J."/>
            <person name="Ramirez L."/>
            <person name="Alfaro M."/>
            <person name="Sun H."/>
            <person name="Tritt A."/>
            <person name="Yoshinaga Y."/>
            <person name="Zwiers L.-H."/>
            <person name="Turgeon B."/>
            <person name="Goodwin S."/>
            <person name="Spatafora J."/>
            <person name="Crous P."/>
            <person name="Grigoriev I."/>
        </authorList>
    </citation>
    <scope>NUCLEOTIDE SEQUENCE</scope>
    <source>
        <strain evidence="4">CBS 116435</strain>
    </source>
</reference>
<dbReference type="EMBL" id="MU003806">
    <property type="protein sequence ID" value="KAF2719875.1"/>
    <property type="molecule type" value="Genomic_DNA"/>
</dbReference>
<organism evidence="4 5">
    <name type="scientific">Polychaeton citri CBS 116435</name>
    <dbReference type="NCBI Taxonomy" id="1314669"/>
    <lineage>
        <taxon>Eukaryota</taxon>
        <taxon>Fungi</taxon>
        <taxon>Dikarya</taxon>
        <taxon>Ascomycota</taxon>
        <taxon>Pezizomycotina</taxon>
        <taxon>Dothideomycetes</taxon>
        <taxon>Dothideomycetidae</taxon>
        <taxon>Capnodiales</taxon>
        <taxon>Capnodiaceae</taxon>
        <taxon>Polychaeton</taxon>
    </lineage>
</organism>
<keyword evidence="2" id="KW-0378">Hydrolase</keyword>
<comment type="caution">
    <text evidence="4">The sequence shown here is derived from an EMBL/GenBank/DDBJ whole genome shotgun (WGS) entry which is preliminary data.</text>
</comment>
<dbReference type="GO" id="GO:0052689">
    <property type="term" value="F:carboxylic ester hydrolase activity"/>
    <property type="evidence" value="ECO:0007669"/>
    <property type="project" value="TreeGrafter"/>
</dbReference>
<dbReference type="SUPFAM" id="SSF53474">
    <property type="entry name" value="alpha/beta-Hydrolases"/>
    <property type="match status" value="1"/>
</dbReference>
<evidence type="ECO:0000259" key="3">
    <source>
        <dbReference type="Pfam" id="PF00561"/>
    </source>
</evidence>
<name>A0A9P4Q5G4_9PEZI</name>
<dbReference type="Gene3D" id="3.40.50.1820">
    <property type="entry name" value="alpha/beta hydrolase"/>
    <property type="match status" value="1"/>
</dbReference>
<evidence type="ECO:0000256" key="1">
    <source>
        <dbReference type="ARBA" id="ARBA00008645"/>
    </source>
</evidence>
<dbReference type="Proteomes" id="UP000799441">
    <property type="component" value="Unassembled WGS sequence"/>
</dbReference>